<evidence type="ECO:0000313" key="3">
    <source>
        <dbReference type="Proteomes" id="UP001479436"/>
    </source>
</evidence>
<accession>A0ABR2WG08</accession>
<proteinExistence type="predicted"/>
<name>A0ABR2WG08_9FUNG</name>
<dbReference type="Proteomes" id="UP001479436">
    <property type="component" value="Unassembled WGS sequence"/>
</dbReference>
<sequence>MFISWKFLSILSWLVILTFQACIAEPPQITDALLNVKTSGKTFRPGASVDITWAFNKKYAKTIKSIEVWLGHSTGMGHAPTQAIKKSINPASGRARIVIPNVKPSTHGNIWFLDLVWNNKGSITELNLIPITIQ</sequence>
<organism evidence="2 3">
    <name type="scientific">Basidiobolus ranarum</name>
    <dbReference type="NCBI Taxonomy" id="34480"/>
    <lineage>
        <taxon>Eukaryota</taxon>
        <taxon>Fungi</taxon>
        <taxon>Fungi incertae sedis</taxon>
        <taxon>Zoopagomycota</taxon>
        <taxon>Entomophthoromycotina</taxon>
        <taxon>Basidiobolomycetes</taxon>
        <taxon>Basidiobolales</taxon>
        <taxon>Basidiobolaceae</taxon>
        <taxon>Basidiobolus</taxon>
    </lineage>
</organism>
<dbReference type="PROSITE" id="PS51257">
    <property type="entry name" value="PROKAR_LIPOPROTEIN"/>
    <property type="match status" value="1"/>
</dbReference>
<gene>
    <name evidence="2" type="ORF">K7432_015514</name>
</gene>
<dbReference type="EMBL" id="JASJQH010002134">
    <property type="protein sequence ID" value="KAK9760443.1"/>
    <property type="molecule type" value="Genomic_DNA"/>
</dbReference>
<evidence type="ECO:0000256" key="1">
    <source>
        <dbReference type="SAM" id="SignalP"/>
    </source>
</evidence>
<evidence type="ECO:0000313" key="2">
    <source>
        <dbReference type="EMBL" id="KAK9760443.1"/>
    </source>
</evidence>
<reference evidence="2 3" key="1">
    <citation type="submission" date="2023-04" db="EMBL/GenBank/DDBJ databases">
        <title>Genome of Basidiobolus ranarum AG-B5.</title>
        <authorList>
            <person name="Stajich J.E."/>
            <person name="Carter-House D."/>
            <person name="Gryganskyi A."/>
        </authorList>
    </citation>
    <scope>NUCLEOTIDE SEQUENCE [LARGE SCALE GENOMIC DNA]</scope>
    <source>
        <strain evidence="2 3">AG-B5</strain>
    </source>
</reference>
<feature type="chain" id="PRO_5046066892" evidence="1">
    <location>
        <begin position="25"/>
        <end position="134"/>
    </location>
</feature>
<keyword evidence="1" id="KW-0732">Signal</keyword>
<feature type="signal peptide" evidence="1">
    <location>
        <begin position="1"/>
        <end position="24"/>
    </location>
</feature>
<protein>
    <submittedName>
        <fullName evidence="2">Uncharacterized protein</fullName>
    </submittedName>
</protein>
<keyword evidence="3" id="KW-1185">Reference proteome</keyword>
<comment type="caution">
    <text evidence="2">The sequence shown here is derived from an EMBL/GenBank/DDBJ whole genome shotgun (WGS) entry which is preliminary data.</text>
</comment>